<feature type="compositionally biased region" description="Polar residues" evidence="1">
    <location>
        <begin position="129"/>
        <end position="149"/>
    </location>
</feature>
<organism evidence="3 4">
    <name type="scientific">Aspergillus uvarum CBS 121591</name>
    <dbReference type="NCBI Taxonomy" id="1448315"/>
    <lineage>
        <taxon>Eukaryota</taxon>
        <taxon>Fungi</taxon>
        <taxon>Dikarya</taxon>
        <taxon>Ascomycota</taxon>
        <taxon>Pezizomycotina</taxon>
        <taxon>Eurotiomycetes</taxon>
        <taxon>Eurotiomycetidae</taxon>
        <taxon>Eurotiales</taxon>
        <taxon>Aspergillaceae</taxon>
        <taxon>Aspergillus</taxon>
        <taxon>Aspergillus subgen. Circumdati</taxon>
    </lineage>
</organism>
<evidence type="ECO:0000313" key="4">
    <source>
        <dbReference type="Proteomes" id="UP000248340"/>
    </source>
</evidence>
<dbReference type="InterPro" id="IPR021264">
    <property type="entry name" value="AFUB_079030/YDR124W-like"/>
</dbReference>
<evidence type="ECO:0000313" key="3">
    <source>
        <dbReference type="EMBL" id="PYH79766.1"/>
    </source>
</evidence>
<dbReference type="EMBL" id="KZ821716">
    <property type="protein sequence ID" value="PYH79766.1"/>
    <property type="molecule type" value="Genomic_DNA"/>
</dbReference>
<dbReference type="PANTHER" id="PTHR36102:SF4">
    <property type="entry name" value="YDR124W-LIKE HELICAL BUNDLE DOMAIN-CONTAINING PROTEIN"/>
    <property type="match status" value="1"/>
</dbReference>
<feature type="region of interest" description="Disordered" evidence="1">
    <location>
        <begin position="353"/>
        <end position="390"/>
    </location>
</feature>
<feature type="region of interest" description="Disordered" evidence="1">
    <location>
        <begin position="196"/>
        <end position="215"/>
    </location>
</feature>
<dbReference type="AlphaFoldDB" id="A0A319C174"/>
<feature type="region of interest" description="Disordered" evidence="1">
    <location>
        <begin position="407"/>
        <end position="430"/>
    </location>
</feature>
<accession>A0A319C174</accession>
<dbReference type="GeneID" id="37139789"/>
<protein>
    <recommendedName>
        <fullName evidence="2">Subtelomeric hrmA-associated cluster protein AFUB-079030/YDR124W-like helical bundle domain-containing protein</fullName>
    </recommendedName>
</protein>
<dbReference type="Pfam" id="PF11001">
    <property type="entry name" value="AFUB_07903_YDR124W_hel"/>
    <property type="match status" value="1"/>
</dbReference>
<gene>
    <name evidence="3" type="ORF">BO82DRAFT_366603</name>
</gene>
<dbReference type="STRING" id="1448315.A0A319C174"/>
<feature type="compositionally biased region" description="Low complexity" evidence="1">
    <location>
        <begin position="379"/>
        <end position="390"/>
    </location>
</feature>
<keyword evidence="4" id="KW-1185">Reference proteome</keyword>
<dbReference type="RefSeq" id="XP_025489966.1">
    <property type="nucleotide sequence ID" value="XM_025637048.1"/>
</dbReference>
<dbReference type="PANTHER" id="PTHR36102">
    <property type="entry name" value="CHROMOSOME 10, WHOLE GENOME SHOTGUN SEQUENCE"/>
    <property type="match status" value="1"/>
</dbReference>
<dbReference type="InterPro" id="IPR047092">
    <property type="entry name" value="AFUB_07903/YDR124W-like_hel"/>
</dbReference>
<evidence type="ECO:0000259" key="2">
    <source>
        <dbReference type="Pfam" id="PF11001"/>
    </source>
</evidence>
<dbReference type="Proteomes" id="UP000248340">
    <property type="component" value="Unassembled WGS sequence"/>
</dbReference>
<feature type="region of interest" description="Disordered" evidence="1">
    <location>
        <begin position="126"/>
        <end position="150"/>
    </location>
</feature>
<feature type="domain" description="Subtelomeric hrmA-associated cluster protein AFUB-079030/YDR124W-like helical bundle" evidence="2">
    <location>
        <begin position="155"/>
        <end position="289"/>
    </location>
</feature>
<dbReference type="VEuPathDB" id="FungiDB:BO82DRAFT_366603"/>
<evidence type="ECO:0000256" key="1">
    <source>
        <dbReference type="SAM" id="MobiDB-lite"/>
    </source>
</evidence>
<reference evidence="3 4" key="1">
    <citation type="submission" date="2016-12" db="EMBL/GenBank/DDBJ databases">
        <title>The genomes of Aspergillus section Nigri reveals drivers in fungal speciation.</title>
        <authorList>
            <consortium name="DOE Joint Genome Institute"/>
            <person name="Vesth T.C."/>
            <person name="Nybo J."/>
            <person name="Theobald S."/>
            <person name="Brandl J."/>
            <person name="Frisvad J.C."/>
            <person name="Nielsen K.F."/>
            <person name="Lyhne E.K."/>
            <person name="Kogle M.E."/>
            <person name="Kuo A."/>
            <person name="Riley R."/>
            <person name="Clum A."/>
            <person name="Nolan M."/>
            <person name="Lipzen A."/>
            <person name="Salamov A."/>
            <person name="Henrissat B."/>
            <person name="Wiebenga A."/>
            <person name="De Vries R.P."/>
            <person name="Grigoriev I.V."/>
            <person name="Mortensen U.H."/>
            <person name="Andersen M.R."/>
            <person name="Baker S.E."/>
        </authorList>
    </citation>
    <scope>NUCLEOTIDE SEQUENCE [LARGE SCALE GENOMIC DNA]</scope>
    <source>
        <strain evidence="3 4">CBS 121591</strain>
    </source>
</reference>
<name>A0A319C174_9EURO</name>
<feature type="compositionally biased region" description="Basic and acidic residues" evidence="1">
    <location>
        <begin position="353"/>
        <end position="362"/>
    </location>
</feature>
<proteinExistence type="predicted"/>
<dbReference type="OrthoDB" id="5338458at2759"/>
<feature type="compositionally biased region" description="Polar residues" evidence="1">
    <location>
        <begin position="363"/>
        <end position="378"/>
    </location>
</feature>
<sequence length="467" mass="51768">MTAQSSHTDMQRLASALRCSHYAVLYIDHSGQLRSEGSPSIAGGEREIFTEEVQGRFLRSVASAWQLNTSVFRAGDPLGHMSGDEAAAAAYSSSSSSWSHHPATARPTGLIPCDLVSLRFKRPRRSLRQTDSASALGSTSENEQSSATRATILRLGDTETLRHYYERAFDKFQQLNCRVVAKAFIKLVEPRKQVNHPYNGRRTSASASQRMDPELTKPNWWPAGVTHKEPDHLFKPERIKLLVHILCNLKDSKGITAEKLQEAGQDVKRQIEPTKRQDVLDEIFYVRKMEELYLDGKISGDTTVRVFHAHLADQCHVPELQETTNDSRSVVETIRKPIKRYTPDSEKIADAAERSLDSDHSQRLFQSSDRSPSLSEKGSASPSACFSLSPASSSTISRAVSLENNLSKEPADVAGTSKSNRDPGAFRDIQSTVSQSLPEYFAQQVAHPPSGQSATSSYWATLPYNGY</sequence>